<dbReference type="InterPro" id="IPR009577">
    <property type="entry name" value="Sm_multidrug_ex"/>
</dbReference>
<keyword evidence="3" id="KW-1185">Reference proteome</keyword>
<reference evidence="2" key="1">
    <citation type="submission" date="2010-05" db="EMBL/GenBank/DDBJ databases">
        <title>The draft genome of Desulfonatronospira thiodismutans ASO3-1.</title>
        <authorList>
            <consortium name="US DOE Joint Genome Institute (JGI-PGF)"/>
            <person name="Lucas S."/>
            <person name="Copeland A."/>
            <person name="Lapidus A."/>
            <person name="Cheng J.-F."/>
            <person name="Bruce D."/>
            <person name="Goodwin L."/>
            <person name="Pitluck S."/>
            <person name="Chertkov O."/>
            <person name="Brettin T."/>
            <person name="Detter J.C."/>
            <person name="Han C."/>
            <person name="Land M.L."/>
            <person name="Hauser L."/>
            <person name="Kyrpides N."/>
            <person name="Mikhailova N."/>
            <person name="Muyzer G."/>
            <person name="Woyke T."/>
        </authorList>
    </citation>
    <scope>NUCLEOTIDE SEQUENCE [LARGE SCALE GENOMIC DNA]</scope>
    <source>
        <strain evidence="2">ASO3-1</strain>
    </source>
</reference>
<feature type="transmembrane region" description="Helical" evidence="1">
    <location>
        <begin position="36"/>
        <end position="57"/>
    </location>
</feature>
<gene>
    <name evidence="2" type="ORF">Dthio_PD0547</name>
</gene>
<keyword evidence="1" id="KW-1133">Transmembrane helix</keyword>
<dbReference type="eggNOG" id="COG2426">
    <property type="taxonomic scope" value="Bacteria"/>
</dbReference>
<dbReference type="RefSeq" id="WP_008870579.1">
    <property type="nucleotide sequence ID" value="NZ_ACJN02000003.1"/>
</dbReference>
<organism evidence="2 3">
    <name type="scientific">Desulfonatronospira thiodismutans ASO3-1</name>
    <dbReference type="NCBI Taxonomy" id="555779"/>
    <lineage>
        <taxon>Bacteria</taxon>
        <taxon>Pseudomonadati</taxon>
        <taxon>Thermodesulfobacteriota</taxon>
        <taxon>Desulfovibrionia</taxon>
        <taxon>Desulfovibrionales</taxon>
        <taxon>Desulfonatronovibrionaceae</taxon>
        <taxon>Desulfonatronospira</taxon>
    </lineage>
</organism>
<feature type="transmembrane region" description="Helical" evidence="1">
    <location>
        <begin position="89"/>
        <end position="115"/>
    </location>
</feature>
<dbReference type="Pfam" id="PF06695">
    <property type="entry name" value="Sm_multidrug_ex"/>
    <property type="match status" value="1"/>
</dbReference>
<keyword evidence="1" id="KW-0812">Transmembrane</keyword>
<name>D6SRA5_9BACT</name>
<dbReference type="EMBL" id="ACJN02000003">
    <property type="protein sequence ID" value="EFI33221.1"/>
    <property type="molecule type" value="Genomic_DNA"/>
</dbReference>
<proteinExistence type="predicted"/>
<dbReference type="OrthoDB" id="6400183at2"/>
<dbReference type="AlphaFoldDB" id="D6SRA5"/>
<feature type="transmembrane region" description="Helical" evidence="1">
    <location>
        <begin position="7"/>
        <end position="30"/>
    </location>
</feature>
<evidence type="ECO:0000256" key="1">
    <source>
        <dbReference type="SAM" id="Phobius"/>
    </source>
</evidence>
<protein>
    <recommendedName>
        <fullName evidence="4">Small multi-drug export protein</fullName>
    </recommendedName>
</protein>
<evidence type="ECO:0008006" key="4">
    <source>
        <dbReference type="Google" id="ProtNLM"/>
    </source>
</evidence>
<comment type="caution">
    <text evidence="2">The sequence shown here is derived from an EMBL/GenBank/DDBJ whole genome shotgun (WGS) entry which is preliminary data.</text>
</comment>
<sequence>MEALWQYFLVFILSATPWIEILLVIPAALAMSLDPWLVGILAFAGNTAPIFIMVYGYELWRKWRAGKAKGYARPASRRRRRALRIWNRYGLPGLSLLAPALTGVHLAVLIALTFRTSKKDLLVWMNISLVVWTTGLTLGVYYGIEGLRFLTG</sequence>
<evidence type="ECO:0000313" key="2">
    <source>
        <dbReference type="EMBL" id="EFI33221.1"/>
    </source>
</evidence>
<keyword evidence="1" id="KW-0472">Membrane</keyword>
<feature type="transmembrane region" description="Helical" evidence="1">
    <location>
        <begin position="121"/>
        <end position="144"/>
    </location>
</feature>
<accession>D6SRA5</accession>
<dbReference type="Proteomes" id="UP000005496">
    <property type="component" value="Unassembled WGS sequence"/>
</dbReference>
<evidence type="ECO:0000313" key="3">
    <source>
        <dbReference type="Proteomes" id="UP000005496"/>
    </source>
</evidence>